<dbReference type="Proteomes" id="UP000193920">
    <property type="component" value="Unassembled WGS sequence"/>
</dbReference>
<comment type="caution">
    <text evidence="4">The sequence shown here is derived from an EMBL/GenBank/DDBJ whole genome shotgun (WGS) entry which is preliminary data.</text>
</comment>
<dbReference type="Pfam" id="PF13637">
    <property type="entry name" value="Ank_4"/>
    <property type="match status" value="1"/>
</dbReference>
<keyword evidence="2 3" id="KW-0040">ANK repeat</keyword>
<gene>
    <name evidence="4" type="ORF">LY90DRAFT_261505</name>
</gene>
<evidence type="ECO:0000313" key="5">
    <source>
        <dbReference type="Proteomes" id="UP000193920"/>
    </source>
</evidence>
<feature type="repeat" description="ANK" evidence="3">
    <location>
        <begin position="140"/>
        <end position="172"/>
    </location>
</feature>
<feature type="repeat" description="ANK" evidence="3">
    <location>
        <begin position="277"/>
        <end position="309"/>
    </location>
</feature>
<dbReference type="InterPro" id="IPR051165">
    <property type="entry name" value="Multifunctional_ANK_Repeat"/>
</dbReference>
<organism evidence="4 5">
    <name type="scientific">Neocallimastix californiae</name>
    <dbReference type="NCBI Taxonomy" id="1754190"/>
    <lineage>
        <taxon>Eukaryota</taxon>
        <taxon>Fungi</taxon>
        <taxon>Fungi incertae sedis</taxon>
        <taxon>Chytridiomycota</taxon>
        <taxon>Chytridiomycota incertae sedis</taxon>
        <taxon>Neocallimastigomycetes</taxon>
        <taxon>Neocallimastigales</taxon>
        <taxon>Neocallimastigaceae</taxon>
        <taxon>Neocallimastix</taxon>
    </lineage>
</organism>
<dbReference type="SMART" id="SM00248">
    <property type="entry name" value="ANK"/>
    <property type="match status" value="11"/>
</dbReference>
<protein>
    <submittedName>
        <fullName evidence="4">Ankyrin</fullName>
    </submittedName>
</protein>
<name>A0A1Y2DA40_9FUNG</name>
<proteinExistence type="predicted"/>
<dbReference type="PANTHER" id="PTHR24123:SF33">
    <property type="entry name" value="PROTEIN HOS4"/>
    <property type="match status" value="1"/>
</dbReference>
<dbReference type="PROSITE" id="PS50088">
    <property type="entry name" value="ANK_REPEAT"/>
    <property type="match status" value="5"/>
</dbReference>
<dbReference type="InterPro" id="IPR002110">
    <property type="entry name" value="Ankyrin_rpt"/>
</dbReference>
<evidence type="ECO:0000256" key="3">
    <source>
        <dbReference type="PROSITE-ProRule" id="PRU00023"/>
    </source>
</evidence>
<sequence>MAIKLNDYKFVATILQQYDSFFSFKGIISEKNFICSSENNNMDIMKLLIEKALNLPIKENKNNNAIAFRTSFGTKNFSSSSSSFPSSSSSSSSSHDLHKTYSLNIILTMAIESKNMTLVKYLLETEEYSRYIDVNTANENDEFPIISAFYANSVDLFKYLLEKGANSNTKNKNGASLLSLVIDRFNYNVKYIKYLFDHNVDITAKDASGTYPLIKAIYKDDFDSVLLLIKYGIKHHIDMNITDVNGSTPITLSYKIEHHGIFKFLVNYLDINGKDANGKSILYYTILNGDVETSKYLISHGADLNSIDKDGNSAFDLSLTQCTELVTPLINNKNLLLNRPNVRGETPLISMIKSINPCRNKEKKISYYYLNISFKIASLIERGSDVNYVDKEGNTPLVYAIEKKSLTVVMLLIKHGANINFFIANRNITILMYAIELNRMDIVKYLVKCGANINFKNENDINVLISSSKKGKTKIFEYLVKNNVNDFTSEVIKKVIVDNRLDLLDILIENNMNINLKDEKGNTPLVYAIQHRNLDIIEYLIHHGADCHTINDNDETIDSINYKYYWKYGLKDAYKSIYKLINNFR</sequence>
<accession>A0A1Y2DA40</accession>
<dbReference type="PROSITE" id="PS50297">
    <property type="entry name" value="ANK_REP_REGION"/>
    <property type="match status" value="4"/>
</dbReference>
<dbReference type="OrthoDB" id="20872at2759"/>
<dbReference type="InterPro" id="IPR036770">
    <property type="entry name" value="Ankyrin_rpt-contain_sf"/>
</dbReference>
<evidence type="ECO:0000256" key="2">
    <source>
        <dbReference type="ARBA" id="ARBA00023043"/>
    </source>
</evidence>
<dbReference type="PANTHER" id="PTHR24123">
    <property type="entry name" value="ANKYRIN REPEAT-CONTAINING"/>
    <property type="match status" value="1"/>
</dbReference>
<dbReference type="SUPFAM" id="SSF48403">
    <property type="entry name" value="Ankyrin repeat"/>
    <property type="match status" value="1"/>
</dbReference>
<dbReference type="SUPFAM" id="SSF140860">
    <property type="entry name" value="Pseudo ankyrin repeat-like"/>
    <property type="match status" value="1"/>
</dbReference>
<evidence type="ECO:0000313" key="4">
    <source>
        <dbReference type="EMBL" id="ORY55976.1"/>
    </source>
</evidence>
<reference evidence="4 5" key="1">
    <citation type="submission" date="2016-08" db="EMBL/GenBank/DDBJ databases">
        <title>A Parts List for Fungal Cellulosomes Revealed by Comparative Genomics.</title>
        <authorList>
            <consortium name="DOE Joint Genome Institute"/>
            <person name="Haitjema C.H."/>
            <person name="Gilmore S.P."/>
            <person name="Henske J.K."/>
            <person name="Solomon K.V."/>
            <person name="De Groot R."/>
            <person name="Kuo A."/>
            <person name="Mondo S.J."/>
            <person name="Salamov A.A."/>
            <person name="Labutti K."/>
            <person name="Zhao Z."/>
            <person name="Chiniquy J."/>
            <person name="Barry K."/>
            <person name="Brewer H.M."/>
            <person name="Purvine S.O."/>
            <person name="Wright A.T."/>
            <person name="Boxma B."/>
            <person name="Van Alen T."/>
            <person name="Hackstein J.H."/>
            <person name="Baker S.E."/>
            <person name="Grigoriev I.V."/>
            <person name="O'Malley M.A."/>
        </authorList>
    </citation>
    <scope>NUCLEOTIDE SEQUENCE [LARGE SCALE GENOMIC DNA]</scope>
    <source>
        <strain evidence="4 5">G1</strain>
    </source>
</reference>
<feature type="repeat" description="ANK" evidence="3">
    <location>
        <begin position="520"/>
        <end position="552"/>
    </location>
</feature>
<keyword evidence="5" id="KW-1185">Reference proteome</keyword>
<keyword evidence="1" id="KW-0677">Repeat</keyword>
<evidence type="ECO:0000256" key="1">
    <source>
        <dbReference type="ARBA" id="ARBA00022737"/>
    </source>
</evidence>
<dbReference type="STRING" id="1754190.A0A1Y2DA40"/>
<dbReference type="Gene3D" id="1.25.40.20">
    <property type="entry name" value="Ankyrin repeat-containing domain"/>
    <property type="match status" value="4"/>
</dbReference>
<feature type="repeat" description="ANK" evidence="3">
    <location>
        <begin position="426"/>
        <end position="458"/>
    </location>
</feature>
<dbReference type="AlphaFoldDB" id="A0A1Y2DA40"/>
<dbReference type="EMBL" id="MCOG01000075">
    <property type="protein sequence ID" value="ORY55976.1"/>
    <property type="molecule type" value="Genomic_DNA"/>
</dbReference>
<feature type="repeat" description="ANK" evidence="3">
    <location>
        <begin position="392"/>
        <end position="420"/>
    </location>
</feature>
<dbReference type="Pfam" id="PF12796">
    <property type="entry name" value="Ank_2"/>
    <property type="match status" value="4"/>
</dbReference>